<dbReference type="InterPro" id="IPR025777">
    <property type="entry name" value="GMPS_ATP_PPase_dom"/>
</dbReference>
<keyword evidence="10 11" id="KW-0315">Glutamine amidotransferase</keyword>
<dbReference type="EMBL" id="AP007255">
    <property type="protein sequence ID" value="BAE49536.1"/>
    <property type="molecule type" value="Genomic_DNA"/>
</dbReference>
<dbReference type="PROSITE" id="PS51553">
    <property type="entry name" value="GMPS_ATP_PPASE"/>
    <property type="match status" value="1"/>
</dbReference>
<dbReference type="Proteomes" id="UP000007058">
    <property type="component" value="Chromosome"/>
</dbReference>
<dbReference type="CDD" id="cd01742">
    <property type="entry name" value="GATase1_GMP_Synthase"/>
    <property type="match status" value="1"/>
</dbReference>
<keyword evidence="6 11" id="KW-0547">Nucleotide-binding</keyword>
<reference evidence="14 15" key="1">
    <citation type="journal article" date="2005" name="DNA Res.">
        <title>Complete genome sequence of the facultative anaerobic magnetotactic bacterium Magnetospirillum sp. strain AMB-1.</title>
        <authorList>
            <person name="Matsunaga T."/>
            <person name="Okamura Y."/>
            <person name="Fukuda Y."/>
            <person name="Wahyudi A.T."/>
            <person name="Murase Y."/>
            <person name="Takeyama H."/>
        </authorList>
    </citation>
    <scope>NUCLEOTIDE SEQUENCE [LARGE SCALE GENOMIC DNA]</scope>
    <source>
        <strain evidence="15">ATCC 700264 / AMB-1</strain>
    </source>
</reference>
<evidence type="ECO:0000259" key="13">
    <source>
        <dbReference type="PROSITE" id="PS51553"/>
    </source>
</evidence>
<dbReference type="NCBIfam" id="TIGR00884">
    <property type="entry name" value="guaA_Cterm"/>
    <property type="match status" value="1"/>
</dbReference>
<dbReference type="EC" id="6.3.5.2" evidence="3 11"/>
<dbReference type="Pfam" id="PF00117">
    <property type="entry name" value="GATase"/>
    <property type="match status" value="1"/>
</dbReference>
<dbReference type="PANTHER" id="PTHR11922">
    <property type="entry name" value="GMP SYNTHASE-RELATED"/>
    <property type="match status" value="1"/>
</dbReference>
<evidence type="ECO:0000256" key="5">
    <source>
        <dbReference type="ARBA" id="ARBA00022598"/>
    </source>
</evidence>
<dbReference type="FunFam" id="3.30.300.10:FF:000002">
    <property type="entry name" value="GMP synthase [glutamine-hydrolyzing]"/>
    <property type="match status" value="1"/>
</dbReference>
<evidence type="ECO:0000256" key="11">
    <source>
        <dbReference type="HAMAP-Rule" id="MF_00344"/>
    </source>
</evidence>
<keyword evidence="7 11" id="KW-0332">GMP biosynthesis</keyword>
<dbReference type="InterPro" id="IPR014729">
    <property type="entry name" value="Rossmann-like_a/b/a_fold"/>
</dbReference>
<evidence type="ECO:0000313" key="15">
    <source>
        <dbReference type="Proteomes" id="UP000007058"/>
    </source>
</evidence>
<dbReference type="RefSeq" id="WP_011383175.1">
    <property type="nucleotide sequence ID" value="NC_007626.1"/>
</dbReference>
<dbReference type="GO" id="GO:0003921">
    <property type="term" value="F:GMP synthase activity"/>
    <property type="evidence" value="ECO:0007669"/>
    <property type="project" value="InterPro"/>
</dbReference>
<dbReference type="KEGG" id="mag:amb0732"/>
<dbReference type="PRINTS" id="PR00099">
    <property type="entry name" value="CPSGATASE"/>
</dbReference>
<dbReference type="STRING" id="342108.amb0732"/>
<organism evidence="14 15">
    <name type="scientific">Paramagnetospirillum magneticum (strain ATCC 700264 / AMB-1)</name>
    <name type="common">Magnetospirillum magneticum</name>
    <dbReference type="NCBI Taxonomy" id="342108"/>
    <lineage>
        <taxon>Bacteria</taxon>
        <taxon>Pseudomonadati</taxon>
        <taxon>Pseudomonadota</taxon>
        <taxon>Alphaproteobacteria</taxon>
        <taxon>Rhodospirillales</taxon>
        <taxon>Magnetospirillaceae</taxon>
        <taxon>Paramagnetospirillum</taxon>
    </lineage>
</organism>
<accession>Q2W9D9</accession>
<proteinExistence type="inferred from homology"/>
<dbReference type="UniPathway" id="UPA00189">
    <property type="reaction ID" value="UER00296"/>
</dbReference>
<dbReference type="FunFam" id="3.40.50.620:FF:000001">
    <property type="entry name" value="GMP synthase [glutamine-hydrolyzing]"/>
    <property type="match status" value="1"/>
</dbReference>
<dbReference type="PROSITE" id="PS51273">
    <property type="entry name" value="GATASE_TYPE_1"/>
    <property type="match status" value="1"/>
</dbReference>
<dbReference type="Gene3D" id="3.40.50.620">
    <property type="entry name" value="HUPs"/>
    <property type="match status" value="1"/>
</dbReference>
<dbReference type="PANTHER" id="PTHR11922:SF2">
    <property type="entry name" value="GMP SYNTHASE [GLUTAMINE-HYDROLYZING]"/>
    <property type="match status" value="1"/>
</dbReference>
<evidence type="ECO:0000256" key="12">
    <source>
        <dbReference type="PROSITE-ProRule" id="PRU00886"/>
    </source>
</evidence>
<dbReference type="InterPro" id="IPR001674">
    <property type="entry name" value="GMP_synth_C"/>
</dbReference>
<dbReference type="GO" id="GO:0005829">
    <property type="term" value="C:cytosol"/>
    <property type="evidence" value="ECO:0007669"/>
    <property type="project" value="TreeGrafter"/>
</dbReference>
<dbReference type="InterPro" id="IPR022955">
    <property type="entry name" value="GMP_synthase"/>
</dbReference>
<dbReference type="HOGENOM" id="CLU_014340_0_5_5"/>
<dbReference type="SUPFAM" id="SSF52317">
    <property type="entry name" value="Class I glutamine amidotransferase-like"/>
    <property type="match status" value="1"/>
</dbReference>
<comment type="function">
    <text evidence="1 11">Catalyzes the synthesis of GMP from XMP.</text>
</comment>
<evidence type="ECO:0000256" key="10">
    <source>
        <dbReference type="ARBA" id="ARBA00022962"/>
    </source>
</evidence>
<feature type="binding site" evidence="12">
    <location>
        <begin position="227"/>
        <end position="233"/>
    </location>
    <ligand>
        <name>ATP</name>
        <dbReference type="ChEBI" id="CHEBI:30616"/>
    </ligand>
</feature>
<dbReference type="HAMAP" id="MF_00344">
    <property type="entry name" value="GMP_synthase"/>
    <property type="match status" value="1"/>
</dbReference>
<evidence type="ECO:0000256" key="6">
    <source>
        <dbReference type="ARBA" id="ARBA00022741"/>
    </source>
</evidence>
<evidence type="ECO:0000256" key="2">
    <source>
        <dbReference type="ARBA" id="ARBA00005153"/>
    </source>
</evidence>
<dbReference type="PRINTS" id="PR00097">
    <property type="entry name" value="ANTSNTHASEII"/>
</dbReference>
<evidence type="ECO:0000313" key="14">
    <source>
        <dbReference type="EMBL" id="BAE49536.1"/>
    </source>
</evidence>
<dbReference type="InterPro" id="IPR017926">
    <property type="entry name" value="GATASE"/>
</dbReference>
<dbReference type="MEROPS" id="C26.957"/>
<dbReference type="Pfam" id="PF02540">
    <property type="entry name" value="NAD_synthase"/>
    <property type="match status" value="1"/>
</dbReference>
<feature type="domain" description="GMPS ATP-PPase" evidence="13">
    <location>
        <begin position="200"/>
        <end position="392"/>
    </location>
</feature>
<comment type="pathway">
    <text evidence="2 11">Purine metabolism; GMP biosynthesis; GMP from XMP (L-Gln route): step 1/1.</text>
</comment>
<keyword evidence="5 11" id="KW-0436">Ligase</keyword>
<feature type="active site" evidence="11">
    <location>
        <position position="173"/>
    </location>
</feature>
<dbReference type="InterPro" id="IPR029062">
    <property type="entry name" value="Class_I_gatase-like"/>
</dbReference>
<comment type="subunit">
    <text evidence="11">Homodimer.</text>
</comment>
<dbReference type="Pfam" id="PF00958">
    <property type="entry name" value="GMP_synt_C"/>
    <property type="match status" value="1"/>
</dbReference>
<evidence type="ECO:0000256" key="3">
    <source>
        <dbReference type="ARBA" id="ARBA00012746"/>
    </source>
</evidence>
<comment type="catalytic activity">
    <reaction evidence="11">
        <text>XMP + L-glutamine + ATP + H2O = GMP + L-glutamate + AMP + diphosphate + 2 H(+)</text>
        <dbReference type="Rhea" id="RHEA:11680"/>
        <dbReference type="ChEBI" id="CHEBI:15377"/>
        <dbReference type="ChEBI" id="CHEBI:15378"/>
        <dbReference type="ChEBI" id="CHEBI:29985"/>
        <dbReference type="ChEBI" id="CHEBI:30616"/>
        <dbReference type="ChEBI" id="CHEBI:33019"/>
        <dbReference type="ChEBI" id="CHEBI:57464"/>
        <dbReference type="ChEBI" id="CHEBI:58115"/>
        <dbReference type="ChEBI" id="CHEBI:58359"/>
        <dbReference type="ChEBI" id="CHEBI:456215"/>
        <dbReference type="EC" id="6.3.5.2"/>
    </reaction>
</comment>
<dbReference type="AlphaFoldDB" id="Q2W9D9"/>
<feature type="active site" evidence="11">
    <location>
        <position position="175"/>
    </location>
</feature>
<dbReference type="NCBIfam" id="NF000848">
    <property type="entry name" value="PRK00074.1"/>
    <property type="match status" value="1"/>
</dbReference>
<dbReference type="GO" id="GO:0005524">
    <property type="term" value="F:ATP binding"/>
    <property type="evidence" value="ECO:0007669"/>
    <property type="project" value="UniProtKB-UniRule"/>
</dbReference>
<feature type="active site" description="Nucleophile" evidence="11">
    <location>
        <position position="82"/>
    </location>
</feature>
<dbReference type="SUPFAM" id="SSF52402">
    <property type="entry name" value="Adenine nucleotide alpha hydrolases-like"/>
    <property type="match status" value="1"/>
</dbReference>
<name>Q2W9D9_PARM1</name>
<dbReference type="InterPro" id="IPR004739">
    <property type="entry name" value="GMP_synth_GATase"/>
</dbReference>
<evidence type="ECO:0000256" key="7">
    <source>
        <dbReference type="ARBA" id="ARBA00022749"/>
    </source>
</evidence>
<keyword evidence="8 11" id="KW-0658">Purine biosynthesis</keyword>
<evidence type="ECO:0000256" key="4">
    <source>
        <dbReference type="ARBA" id="ARBA00021562"/>
    </source>
</evidence>
<dbReference type="Gene3D" id="3.40.50.880">
    <property type="match status" value="1"/>
</dbReference>
<dbReference type="Gene3D" id="3.30.300.10">
    <property type="match status" value="1"/>
</dbReference>
<dbReference type="NCBIfam" id="TIGR00888">
    <property type="entry name" value="guaA_Nterm"/>
    <property type="match status" value="1"/>
</dbReference>
<sequence>MSERILIVDFGSQVTQLIARRVREAGVYCEIHPFNRVSVDSIREFGPKGVILSGGPASVADFGSPRAPQGLFEMGLPILGICYGQQTMCEQLGGKVEPGDHREFGRAMLQVSGEPCALFDGIAAKGDEVQVWMSHGDRVTAIPPGFKVVATSEGAPFAAIANADKRFYGVQFHPEVVHTPIGKQLLSNFVHKIVGCAGDWTMKAFRAQEIAKVRAQVGSGRVICGLSGGVDSSVVAALLHEAIGDQLTCVFVDTGFMRAGESEQVVSVFRDRFNIKLVHKDASGLFLDKLASLTDPEKKRKIIGATFIDVFEEEAKAVGGADFLAQGTLYPDVIESVSFTGGPSVTIKSHHNVGGLPERMNMKLVEPLRELFKDEVRALGRELGLPADMVGRHPFPGPGLAIRIPGQPLTRENLDILRKADSIYLDEIRKAGLYDEIWQAFAVLLPVRTVGVMGDSRSYDYACALRAVTSTDGMTADFYPFDMAFIGRVANRIINEVKGINRVTYDITSKPPGTIEWE</sequence>
<evidence type="ECO:0000256" key="8">
    <source>
        <dbReference type="ARBA" id="ARBA00022755"/>
    </source>
</evidence>
<keyword evidence="9 11" id="KW-0067">ATP-binding</keyword>
<dbReference type="FunFam" id="3.40.50.880:FF:000001">
    <property type="entry name" value="GMP synthase [glutamine-hydrolyzing]"/>
    <property type="match status" value="1"/>
</dbReference>
<evidence type="ECO:0000256" key="9">
    <source>
        <dbReference type="ARBA" id="ARBA00022840"/>
    </source>
</evidence>
<dbReference type="InterPro" id="IPR022310">
    <property type="entry name" value="NAD/GMP_synthase"/>
</dbReference>
<dbReference type="CDD" id="cd01997">
    <property type="entry name" value="GMP_synthase_C"/>
    <property type="match status" value="1"/>
</dbReference>
<evidence type="ECO:0000256" key="1">
    <source>
        <dbReference type="ARBA" id="ARBA00002332"/>
    </source>
</evidence>
<protein>
    <recommendedName>
        <fullName evidence="4 11">GMP synthase [glutamine-hydrolyzing]</fullName>
        <ecNumber evidence="3 11">6.3.5.2</ecNumber>
    </recommendedName>
    <alternativeName>
        <fullName evidence="11">GMP synthetase</fullName>
    </alternativeName>
    <alternativeName>
        <fullName evidence="11">Glutamine amidotransferase</fullName>
    </alternativeName>
</protein>
<gene>
    <name evidence="11" type="primary">guaA</name>
    <name evidence="14" type="ordered locus">amb0732</name>
</gene>
<dbReference type="PRINTS" id="PR00096">
    <property type="entry name" value="GATASE"/>
</dbReference>
<keyword evidence="15" id="KW-1185">Reference proteome</keyword>
<dbReference type="SUPFAM" id="SSF54810">
    <property type="entry name" value="GMP synthetase C-terminal dimerisation domain"/>
    <property type="match status" value="1"/>
</dbReference>
<dbReference type="OrthoDB" id="9802219at2"/>